<evidence type="ECO:0000256" key="1">
    <source>
        <dbReference type="ARBA" id="ARBA00004635"/>
    </source>
</evidence>
<dbReference type="NCBIfam" id="TIGR02887">
    <property type="entry name" value="spore_ger_x_C"/>
    <property type="match status" value="1"/>
</dbReference>
<gene>
    <name evidence="10" type="ORF">ACFFNY_31710</name>
</gene>
<evidence type="ECO:0000256" key="2">
    <source>
        <dbReference type="ARBA" id="ARBA00007886"/>
    </source>
</evidence>
<keyword evidence="7" id="KW-0449">Lipoprotein</keyword>
<accession>A0ABV5W6G9</accession>
<dbReference type="Gene3D" id="3.30.300.210">
    <property type="entry name" value="Nutrient germinant receptor protein C, domain 3"/>
    <property type="match status" value="1"/>
</dbReference>
<dbReference type="InterPro" id="IPR057336">
    <property type="entry name" value="GerAC_N"/>
</dbReference>
<proteinExistence type="inferred from homology"/>
<keyword evidence="4" id="KW-0732">Signal</keyword>
<evidence type="ECO:0000313" key="10">
    <source>
        <dbReference type="EMBL" id="MFB9756167.1"/>
    </source>
</evidence>
<protein>
    <submittedName>
        <fullName evidence="10">Ger(X)C family spore germination protein</fullName>
    </submittedName>
</protein>
<dbReference type="InterPro" id="IPR038501">
    <property type="entry name" value="Spore_GerAC_C_sf"/>
</dbReference>
<comment type="similarity">
    <text evidence="2">Belongs to the GerABKC lipoprotein family.</text>
</comment>
<feature type="domain" description="Spore germination protein N-terminal" evidence="9">
    <location>
        <begin position="23"/>
        <end position="188"/>
    </location>
</feature>
<dbReference type="Pfam" id="PF25198">
    <property type="entry name" value="Spore_GerAC_N"/>
    <property type="match status" value="1"/>
</dbReference>
<evidence type="ECO:0000259" key="9">
    <source>
        <dbReference type="Pfam" id="PF25198"/>
    </source>
</evidence>
<feature type="domain" description="Spore germination GerAC-like C-terminal" evidence="8">
    <location>
        <begin position="201"/>
        <end position="371"/>
    </location>
</feature>
<dbReference type="InterPro" id="IPR046953">
    <property type="entry name" value="Spore_GerAC-like_C"/>
</dbReference>
<evidence type="ECO:0000256" key="6">
    <source>
        <dbReference type="ARBA" id="ARBA00023139"/>
    </source>
</evidence>
<evidence type="ECO:0000256" key="5">
    <source>
        <dbReference type="ARBA" id="ARBA00023136"/>
    </source>
</evidence>
<reference evidence="10 11" key="1">
    <citation type="submission" date="2024-09" db="EMBL/GenBank/DDBJ databases">
        <authorList>
            <person name="Sun Q."/>
            <person name="Mori K."/>
        </authorList>
    </citation>
    <scope>NUCLEOTIDE SEQUENCE [LARGE SCALE GENOMIC DNA]</scope>
    <source>
        <strain evidence="10 11">JCM 12520</strain>
    </source>
</reference>
<evidence type="ECO:0000256" key="7">
    <source>
        <dbReference type="ARBA" id="ARBA00023288"/>
    </source>
</evidence>
<dbReference type="InterPro" id="IPR008844">
    <property type="entry name" value="Spore_GerAC-like"/>
</dbReference>
<name>A0ABV5W6G9_9BACL</name>
<dbReference type="PANTHER" id="PTHR35789">
    <property type="entry name" value="SPORE GERMINATION PROTEIN B3"/>
    <property type="match status" value="1"/>
</dbReference>
<evidence type="ECO:0000256" key="4">
    <source>
        <dbReference type="ARBA" id="ARBA00022729"/>
    </source>
</evidence>
<dbReference type="EMBL" id="JBHMAG010000021">
    <property type="protein sequence ID" value="MFB9756167.1"/>
    <property type="molecule type" value="Genomic_DNA"/>
</dbReference>
<keyword evidence="11" id="KW-1185">Reference proteome</keyword>
<keyword evidence="5" id="KW-0472">Membrane</keyword>
<comment type="caution">
    <text evidence="10">The sequence shown here is derived from an EMBL/GenBank/DDBJ whole genome shotgun (WGS) entry which is preliminary data.</text>
</comment>
<dbReference type="RefSeq" id="WP_344910551.1">
    <property type="nucleotide sequence ID" value="NZ_BAAAYO010000009.1"/>
</dbReference>
<dbReference type="Pfam" id="PF05504">
    <property type="entry name" value="Spore_GerAC"/>
    <property type="match status" value="1"/>
</dbReference>
<dbReference type="Proteomes" id="UP001589619">
    <property type="component" value="Unassembled WGS sequence"/>
</dbReference>
<dbReference type="PANTHER" id="PTHR35789:SF1">
    <property type="entry name" value="SPORE GERMINATION PROTEIN B3"/>
    <property type="match status" value="1"/>
</dbReference>
<keyword evidence="3" id="KW-0309">Germination</keyword>
<sequence>MNNRLLLALLLVWTALMTSGCYDRIDMEEQTTSFLLGLDLDQQNRLIVYSTNPVFGKRGGKQSQVIVQRADTIRKSRELLEAHTLGFLSFRKVQILLLGQRLLEHDDWFRLLDVLLRDTKNPLTQRVVAYNGPLSDIIDINPPDQPMLPLLLRWMVDTKSAHSETVRTTFQELDRQMYEKGVTPYISSVILDKKKDVVLHGTTLLDKKGKFAASLDMPETVLLQILQKRADQPVSLTIRIPGEARSGILDTDRLSFETEKVKTKISTSYSENRFQFAIDVSMPITLTERLYPYDVKEQGKRLEQVIAEQLQLKFQNVIRTVQVNKIDPLGLGLYARAYAFDRYQQVSDRWGAELAKADIGVTVKVRIRSVGPVK</sequence>
<evidence type="ECO:0000259" key="8">
    <source>
        <dbReference type="Pfam" id="PF05504"/>
    </source>
</evidence>
<comment type="subcellular location">
    <subcellularLocation>
        <location evidence="1">Membrane</location>
        <topology evidence="1">Lipid-anchor</topology>
    </subcellularLocation>
</comment>
<evidence type="ECO:0000313" key="11">
    <source>
        <dbReference type="Proteomes" id="UP001589619"/>
    </source>
</evidence>
<organism evidence="10 11">
    <name type="scientific">Paenibacillus hodogayensis</name>
    <dbReference type="NCBI Taxonomy" id="279208"/>
    <lineage>
        <taxon>Bacteria</taxon>
        <taxon>Bacillati</taxon>
        <taxon>Bacillota</taxon>
        <taxon>Bacilli</taxon>
        <taxon>Bacillales</taxon>
        <taxon>Paenibacillaceae</taxon>
        <taxon>Paenibacillus</taxon>
    </lineage>
</organism>
<dbReference type="PROSITE" id="PS51257">
    <property type="entry name" value="PROKAR_LIPOPROTEIN"/>
    <property type="match status" value="1"/>
</dbReference>
<evidence type="ECO:0000256" key="3">
    <source>
        <dbReference type="ARBA" id="ARBA00022544"/>
    </source>
</evidence>
<keyword evidence="6" id="KW-0564">Palmitate</keyword>